<evidence type="ECO:0000259" key="5">
    <source>
        <dbReference type="PROSITE" id="PS01180"/>
    </source>
</evidence>
<feature type="chain" id="PRO_5008787891" description="CUB domain-containing protein" evidence="4">
    <location>
        <begin position="18"/>
        <end position="294"/>
    </location>
</feature>
<reference evidence="7" key="3">
    <citation type="submission" date="2015-06" db="UniProtKB">
        <authorList>
            <consortium name="EnsemblMetazoa"/>
        </authorList>
    </citation>
    <scope>IDENTIFICATION</scope>
</reference>
<dbReference type="STRING" id="283909.R7UD89"/>
<proteinExistence type="predicted"/>
<evidence type="ECO:0000256" key="1">
    <source>
        <dbReference type="ARBA" id="ARBA00022737"/>
    </source>
</evidence>
<organism evidence="6">
    <name type="scientific">Capitella teleta</name>
    <name type="common">Polychaete worm</name>
    <dbReference type="NCBI Taxonomy" id="283909"/>
    <lineage>
        <taxon>Eukaryota</taxon>
        <taxon>Metazoa</taxon>
        <taxon>Spiralia</taxon>
        <taxon>Lophotrochozoa</taxon>
        <taxon>Annelida</taxon>
        <taxon>Polychaeta</taxon>
        <taxon>Sedentaria</taxon>
        <taxon>Scolecida</taxon>
        <taxon>Capitellidae</taxon>
        <taxon>Capitella</taxon>
    </lineage>
</organism>
<dbReference type="EnsemblMetazoa" id="CapteT195799">
    <property type="protein sequence ID" value="CapteP195799"/>
    <property type="gene ID" value="CapteG195799"/>
</dbReference>
<reference evidence="8" key="1">
    <citation type="submission" date="2012-12" db="EMBL/GenBank/DDBJ databases">
        <authorList>
            <person name="Hellsten U."/>
            <person name="Grimwood J."/>
            <person name="Chapman J.A."/>
            <person name="Shapiro H."/>
            <person name="Aerts A."/>
            <person name="Otillar R.P."/>
            <person name="Terry A.Y."/>
            <person name="Boore J.L."/>
            <person name="Simakov O."/>
            <person name="Marletaz F."/>
            <person name="Cho S.-J."/>
            <person name="Edsinger-Gonzales E."/>
            <person name="Havlak P."/>
            <person name="Kuo D.-H."/>
            <person name="Larsson T."/>
            <person name="Lv J."/>
            <person name="Arendt D."/>
            <person name="Savage R."/>
            <person name="Osoegawa K."/>
            <person name="de Jong P."/>
            <person name="Lindberg D.R."/>
            <person name="Seaver E.C."/>
            <person name="Weisblat D.A."/>
            <person name="Putnam N.H."/>
            <person name="Grigoriev I.V."/>
            <person name="Rokhsar D.S."/>
        </authorList>
    </citation>
    <scope>NUCLEOTIDE SEQUENCE</scope>
    <source>
        <strain evidence="8">I ESC-2004</strain>
    </source>
</reference>
<keyword evidence="4" id="KW-0732">Signal</keyword>
<dbReference type="EMBL" id="AMQN01009128">
    <property type="status" value="NOT_ANNOTATED_CDS"/>
    <property type="molecule type" value="Genomic_DNA"/>
</dbReference>
<dbReference type="Proteomes" id="UP000014760">
    <property type="component" value="Unassembled WGS sequence"/>
</dbReference>
<dbReference type="SUPFAM" id="SSF49854">
    <property type="entry name" value="Spermadhesin, CUB domain"/>
    <property type="match status" value="2"/>
</dbReference>
<dbReference type="PROSITE" id="PS01180">
    <property type="entry name" value="CUB"/>
    <property type="match status" value="2"/>
</dbReference>
<dbReference type="OMA" id="HIVIVRF"/>
<dbReference type="PANTHER" id="PTHR24251">
    <property type="entry name" value="OVOCHYMASE-RELATED"/>
    <property type="match status" value="1"/>
</dbReference>
<dbReference type="FunFam" id="2.60.120.290:FF:000005">
    <property type="entry name" value="Procollagen C-endopeptidase enhancer 1"/>
    <property type="match status" value="1"/>
</dbReference>
<dbReference type="AlphaFoldDB" id="R7UD89"/>
<dbReference type="Gene3D" id="2.60.120.290">
    <property type="entry name" value="Spermadhesin, CUB domain"/>
    <property type="match status" value="2"/>
</dbReference>
<keyword evidence="2" id="KW-1015">Disulfide bond</keyword>
<comment type="caution">
    <text evidence="3">Lacks conserved residue(s) required for the propagation of feature annotation.</text>
</comment>
<dbReference type="OrthoDB" id="6345439at2759"/>
<dbReference type="InterPro" id="IPR035914">
    <property type="entry name" value="Sperma_CUB_dom_sf"/>
</dbReference>
<dbReference type="CDD" id="cd00041">
    <property type="entry name" value="CUB"/>
    <property type="match status" value="2"/>
</dbReference>
<gene>
    <name evidence="6" type="ORF">CAPTEDRAFT_195799</name>
</gene>
<dbReference type="Pfam" id="PF00431">
    <property type="entry name" value="CUB"/>
    <property type="match status" value="2"/>
</dbReference>
<dbReference type="PANTHER" id="PTHR24251:SF37">
    <property type="entry name" value="CUB DOMAIN-CONTAINING PROTEIN"/>
    <property type="match status" value="1"/>
</dbReference>
<evidence type="ECO:0000256" key="4">
    <source>
        <dbReference type="SAM" id="SignalP"/>
    </source>
</evidence>
<protein>
    <recommendedName>
        <fullName evidence="5">CUB domain-containing protein</fullName>
    </recommendedName>
</protein>
<evidence type="ECO:0000256" key="3">
    <source>
        <dbReference type="PROSITE-ProRule" id="PRU00059"/>
    </source>
</evidence>
<sequence length="294" mass="32805">MTSNVFLLCLSLGYAFGNPFSDEGACDPATRPRVIEANNVMFWSPNFRESNYPPNTLCEWVLRAPAGLDSGVEIRFGDFDVQTCNNCGCDYVEAFDGSDDSGESLGRKCGAATTPFFSFGNEVFLRFESNDDGVEGEGFNAQTIHTMVAPRECSLDYDPLVFTDASGVVRSPGYPEPYLPNLNCRWIISTPGAVGYKLIFDDPFSTENCCTCDYLQLNRGTSAEDTRIGLWFGQDAPYHVGSFGPDLFVNFASDSSTQWQGFQFTYEALYDEAEVLEWMKFSRRGYGPRFIEKH</sequence>
<dbReference type="InterPro" id="IPR000859">
    <property type="entry name" value="CUB_dom"/>
</dbReference>
<dbReference type="HOGENOM" id="CLU_015228_5_2_1"/>
<evidence type="ECO:0000313" key="7">
    <source>
        <dbReference type="EnsemblMetazoa" id="CapteP195799"/>
    </source>
</evidence>
<accession>R7UD89</accession>
<feature type="signal peptide" evidence="4">
    <location>
        <begin position="1"/>
        <end position="17"/>
    </location>
</feature>
<evidence type="ECO:0000313" key="6">
    <source>
        <dbReference type="EMBL" id="ELU01768.1"/>
    </source>
</evidence>
<evidence type="ECO:0000313" key="8">
    <source>
        <dbReference type="Proteomes" id="UP000014760"/>
    </source>
</evidence>
<keyword evidence="8" id="KW-1185">Reference proteome</keyword>
<feature type="domain" description="CUB" evidence="5">
    <location>
        <begin position="153"/>
        <end position="269"/>
    </location>
</feature>
<reference evidence="6 8" key="2">
    <citation type="journal article" date="2013" name="Nature">
        <title>Insights into bilaterian evolution from three spiralian genomes.</title>
        <authorList>
            <person name="Simakov O."/>
            <person name="Marletaz F."/>
            <person name="Cho S.J."/>
            <person name="Edsinger-Gonzales E."/>
            <person name="Havlak P."/>
            <person name="Hellsten U."/>
            <person name="Kuo D.H."/>
            <person name="Larsson T."/>
            <person name="Lv J."/>
            <person name="Arendt D."/>
            <person name="Savage R."/>
            <person name="Osoegawa K."/>
            <person name="de Jong P."/>
            <person name="Grimwood J."/>
            <person name="Chapman J.A."/>
            <person name="Shapiro H."/>
            <person name="Aerts A."/>
            <person name="Otillar R.P."/>
            <person name="Terry A.Y."/>
            <person name="Boore J.L."/>
            <person name="Grigoriev I.V."/>
            <person name="Lindberg D.R."/>
            <person name="Seaver E.C."/>
            <person name="Weisblat D.A."/>
            <person name="Putnam N.H."/>
            <person name="Rokhsar D.S."/>
        </authorList>
    </citation>
    <scope>NUCLEOTIDE SEQUENCE</scope>
    <source>
        <strain evidence="6 8">I ESC-2004</strain>
    </source>
</reference>
<evidence type="ECO:0000256" key="2">
    <source>
        <dbReference type="ARBA" id="ARBA00023157"/>
    </source>
</evidence>
<name>R7UD89_CAPTE</name>
<keyword evidence="1" id="KW-0677">Repeat</keyword>
<feature type="domain" description="CUB" evidence="5">
    <location>
        <begin position="26"/>
        <end position="146"/>
    </location>
</feature>
<dbReference type="EMBL" id="KB304688">
    <property type="protein sequence ID" value="ELU01768.1"/>
    <property type="molecule type" value="Genomic_DNA"/>
</dbReference>
<dbReference type="SMART" id="SM00042">
    <property type="entry name" value="CUB"/>
    <property type="match status" value="2"/>
</dbReference>